<keyword evidence="1" id="KW-0711">Selenium</keyword>
<dbReference type="NCBIfam" id="TIGR03167">
    <property type="entry name" value="tRNA_sel_U_synt"/>
    <property type="match status" value="1"/>
</dbReference>
<dbReference type="Proteomes" id="UP001596022">
    <property type="component" value="Unassembled WGS sequence"/>
</dbReference>
<keyword evidence="3" id="KW-0808">Transferase</keyword>
<dbReference type="InterPro" id="IPR036873">
    <property type="entry name" value="Rhodanese-like_dom_sf"/>
</dbReference>
<dbReference type="Pfam" id="PF00581">
    <property type="entry name" value="Rhodanese"/>
    <property type="match status" value="1"/>
</dbReference>
<accession>A0ABV9GJV9</accession>
<dbReference type="SMART" id="SM00450">
    <property type="entry name" value="RHOD"/>
    <property type="match status" value="1"/>
</dbReference>
<dbReference type="EC" id="2.5.1.-" evidence="3"/>
<dbReference type="InterPro" id="IPR017582">
    <property type="entry name" value="SelU"/>
</dbReference>
<dbReference type="NCBIfam" id="NF008750">
    <property type="entry name" value="PRK11784.1-2"/>
    <property type="match status" value="1"/>
</dbReference>
<dbReference type="Pfam" id="PF26341">
    <property type="entry name" value="AAA_SelU"/>
    <property type="match status" value="1"/>
</dbReference>
<evidence type="ECO:0000313" key="4">
    <source>
        <dbReference type="Proteomes" id="UP001596022"/>
    </source>
</evidence>
<sequence>MAELTQVDIQYVIEEKEKLCLIDVRSPGEFKEFHIPGAVSMPLFSNSERAEVGTLFKQKGPECAKDRGLEIVSVKLPALYKQIKTLKQSDKELVIYCWRGGMRSKSLATFMTMMGVPCSQLKGGIRSFRRHITDDLDRISQLNRPFIVLEGFTGSQKTDILLGLGKKGYPVIDLEGLAGHRGSIFGSVGLEPKSQKAFECGLWQRFNELKDAPFYIIEGESKRIGRVILPDFISKGKEKGIGVFLHYPFEKRVEAIIREYVPDLYKDALFDAYTHLKKYLDRQLIAILDKAFDENDWRTFVSLLLEHYYDPRYRHKQKSYERDPILLKADNIEEGIAKFATLIDEIMAPMLR</sequence>
<evidence type="ECO:0000256" key="1">
    <source>
        <dbReference type="ARBA" id="ARBA00023266"/>
    </source>
</evidence>
<protein>
    <submittedName>
        <fullName evidence="3">tRNA 2-selenouridine(34) synthase MnmH</fullName>
        <ecNumber evidence="3">2.5.1.-</ecNumber>
    </submittedName>
</protein>
<dbReference type="PANTHER" id="PTHR30401">
    <property type="entry name" value="TRNA 2-SELENOURIDINE SYNTHASE"/>
    <property type="match status" value="1"/>
</dbReference>
<dbReference type="RefSeq" id="WP_376844491.1">
    <property type="nucleotide sequence ID" value="NZ_JBHSFW010000001.1"/>
</dbReference>
<keyword evidence="4" id="KW-1185">Reference proteome</keyword>
<dbReference type="InterPro" id="IPR001763">
    <property type="entry name" value="Rhodanese-like_dom"/>
</dbReference>
<reference evidence="4" key="1">
    <citation type="journal article" date="2019" name="Int. J. Syst. Evol. Microbiol.">
        <title>The Global Catalogue of Microorganisms (GCM) 10K type strain sequencing project: providing services to taxonomists for standard genome sequencing and annotation.</title>
        <authorList>
            <consortium name="The Broad Institute Genomics Platform"/>
            <consortium name="The Broad Institute Genome Sequencing Center for Infectious Disease"/>
            <person name="Wu L."/>
            <person name="Ma J."/>
        </authorList>
    </citation>
    <scope>NUCLEOTIDE SEQUENCE [LARGE SCALE GENOMIC DNA]</scope>
    <source>
        <strain evidence="4">CGMCC 1.16306</strain>
    </source>
</reference>
<name>A0ABV9GJV9_9BACL</name>
<dbReference type="SUPFAM" id="SSF52821">
    <property type="entry name" value="Rhodanese/Cell cycle control phosphatase"/>
    <property type="match status" value="1"/>
</dbReference>
<dbReference type="Gene3D" id="3.40.250.10">
    <property type="entry name" value="Rhodanese-like domain"/>
    <property type="match status" value="1"/>
</dbReference>
<gene>
    <name evidence="3" type="primary">mnmH</name>
    <name evidence="3" type="ORF">ACFO4N_01740</name>
</gene>
<comment type="caution">
    <text evidence="3">The sequence shown here is derived from an EMBL/GenBank/DDBJ whole genome shotgun (WGS) entry which is preliminary data.</text>
</comment>
<feature type="domain" description="Rhodanese" evidence="2">
    <location>
        <begin position="15"/>
        <end position="137"/>
    </location>
</feature>
<organism evidence="3 4">
    <name type="scientific">Camelliibacillus cellulosilyticus</name>
    <dbReference type="NCBI Taxonomy" id="2174486"/>
    <lineage>
        <taxon>Bacteria</taxon>
        <taxon>Bacillati</taxon>
        <taxon>Bacillota</taxon>
        <taxon>Bacilli</taxon>
        <taxon>Bacillales</taxon>
        <taxon>Sporolactobacillaceae</taxon>
        <taxon>Camelliibacillus</taxon>
    </lineage>
</organism>
<dbReference type="InterPro" id="IPR058840">
    <property type="entry name" value="AAA_SelU"/>
</dbReference>
<dbReference type="EMBL" id="JBHSFW010000001">
    <property type="protein sequence ID" value="MFC4617449.1"/>
    <property type="molecule type" value="Genomic_DNA"/>
</dbReference>
<dbReference type="PROSITE" id="PS50206">
    <property type="entry name" value="RHODANESE_3"/>
    <property type="match status" value="1"/>
</dbReference>
<evidence type="ECO:0000259" key="2">
    <source>
        <dbReference type="PROSITE" id="PS50206"/>
    </source>
</evidence>
<proteinExistence type="predicted"/>
<dbReference type="GO" id="GO:0016740">
    <property type="term" value="F:transferase activity"/>
    <property type="evidence" value="ECO:0007669"/>
    <property type="project" value="UniProtKB-KW"/>
</dbReference>
<evidence type="ECO:0000313" key="3">
    <source>
        <dbReference type="EMBL" id="MFC4617449.1"/>
    </source>
</evidence>
<dbReference type="PANTHER" id="PTHR30401:SF0">
    <property type="entry name" value="TRNA 2-SELENOURIDINE SYNTHASE"/>
    <property type="match status" value="1"/>
</dbReference>